<comment type="caution">
    <text evidence="10">The sequence shown here is derived from an EMBL/GenBank/DDBJ whole genome shotgun (WGS) entry which is preliminary data.</text>
</comment>
<dbReference type="InterPro" id="IPR027417">
    <property type="entry name" value="P-loop_NTPase"/>
</dbReference>
<dbReference type="SMART" id="SM00382">
    <property type="entry name" value="AAA"/>
    <property type="match status" value="1"/>
</dbReference>
<dbReference type="PANTHER" id="PTHR24221:SF654">
    <property type="entry name" value="ATP-BINDING CASSETTE SUB-FAMILY B MEMBER 6"/>
    <property type="match status" value="1"/>
</dbReference>
<organism evidence="10 11">
    <name type="scientific">Candidatus Faecalibacterium intestinigallinarum</name>
    <dbReference type="NCBI Taxonomy" id="2838581"/>
    <lineage>
        <taxon>Bacteria</taxon>
        <taxon>Bacillati</taxon>
        <taxon>Bacillota</taxon>
        <taxon>Clostridia</taxon>
        <taxon>Eubacteriales</taxon>
        <taxon>Oscillospiraceae</taxon>
        <taxon>Faecalibacterium</taxon>
    </lineage>
</organism>
<dbReference type="GO" id="GO:0005524">
    <property type="term" value="F:ATP binding"/>
    <property type="evidence" value="ECO:0007669"/>
    <property type="project" value="UniProtKB-KW"/>
</dbReference>
<dbReference type="Gene3D" id="3.40.50.300">
    <property type="entry name" value="P-loop containing nucleotide triphosphate hydrolases"/>
    <property type="match status" value="1"/>
</dbReference>
<dbReference type="GO" id="GO:0140359">
    <property type="term" value="F:ABC-type transporter activity"/>
    <property type="evidence" value="ECO:0007669"/>
    <property type="project" value="InterPro"/>
</dbReference>
<evidence type="ECO:0000256" key="6">
    <source>
        <dbReference type="ARBA" id="ARBA00023136"/>
    </source>
</evidence>
<dbReference type="Pfam" id="PF00005">
    <property type="entry name" value="ABC_tran"/>
    <property type="match status" value="1"/>
</dbReference>
<comment type="subcellular location">
    <subcellularLocation>
        <location evidence="1">Cell membrane</location>
        <topology evidence="1">Multi-pass membrane protein</topology>
    </subcellularLocation>
</comment>
<feature type="transmembrane region" description="Helical" evidence="7">
    <location>
        <begin position="35"/>
        <end position="58"/>
    </location>
</feature>
<proteinExistence type="predicted"/>
<dbReference type="Gene3D" id="1.20.1560.10">
    <property type="entry name" value="ABC transporter type 1, transmembrane domain"/>
    <property type="match status" value="1"/>
</dbReference>
<evidence type="ECO:0000313" key="10">
    <source>
        <dbReference type="EMBL" id="HIW09390.1"/>
    </source>
</evidence>
<feature type="domain" description="ABC transmembrane type-1" evidence="9">
    <location>
        <begin position="45"/>
        <end position="319"/>
    </location>
</feature>
<evidence type="ECO:0000256" key="1">
    <source>
        <dbReference type="ARBA" id="ARBA00004651"/>
    </source>
</evidence>
<feature type="domain" description="ABC transporter" evidence="8">
    <location>
        <begin position="359"/>
        <end position="583"/>
    </location>
</feature>
<dbReference type="CDD" id="cd07346">
    <property type="entry name" value="ABC_6TM_exporters"/>
    <property type="match status" value="1"/>
</dbReference>
<dbReference type="InterPro" id="IPR003439">
    <property type="entry name" value="ABC_transporter-like_ATP-bd"/>
</dbReference>
<evidence type="ECO:0000256" key="3">
    <source>
        <dbReference type="ARBA" id="ARBA00022741"/>
    </source>
</evidence>
<dbReference type="GO" id="GO:0016887">
    <property type="term" value="F:ATP hydrolysis activity"/>
    <property type="evidence" value="ECO:0007669"/>
    <property type="project" value="InterPro"/>
</dbReference>
<dbReference type="EMBL" id="DXHQ01000099">
    <property type="protein sequence ID" value="HIW09390.1"/>
    <property type="molecule type" value="Genomic_DNA"/>
</dbReference>
<dbReference type="SUPFAM" id="SSF90123">
    <property type="entry name" value="ABC transporter transmembrane region"/>
    <property type="match status" value="1"/>
</dbReference>
<feature type="transmembrane region" description="Helical" evidence="7">
    <location>
        <begin position="259"/>
        <end position="284"/>
    </location>
</feature>
<dbReference type="GO" id="GO:0005886">
    <property type="term" value="C:plasma membrane"/>
    <property type="evidence" value="ECO:0007669"/>
    <property type="project" value="UniProtKB-SubCell"/>
</dbReference>
<dbReference type="Proteomes" id="UP000823933">
    <property type="component" value="Unassembled WGS sequence"/>
</dbReference>
<gene>
    <name evidence="10" type="ORF">H9890_08350</name>
</gene>
<evidence type="ECO:0000259" key="8">
    <source>
        <dbReference type="PROSITE" id="PS50893"/>
    </source>
</evidence>
<dbReference type="PROSITE" id="PS50929">
    <property type="entry name" value="ABC_TM1F"/>
    <property type="match status" value="1"/>
</dbReference>
<protein>
    <submittedName>
        <fullName evidence="10">ABC transporter ATP-binding protein/permease</fullName>
    </submittedName>
</protein>
<keyword evidence="5 7" id="KW-1133">Transmembrane helix</keyword>
<keyword evidence="3" id="KW-0547">Nucleotide-binding</keyword>
<dbReference type="PROSITE" id="PS50893">
    <property type="entry name" value="ABC_TRANSPORTER_2"/>
    <property type="match status" value="1"/>
</dbReference>
<evidence type="ECO:0000256" key="5">
    <source>
        <dbReference type="ARBA" id="ARBA00022989"/>
    </source>
</evidence>
<keyword evidence="6 7" id="KW-0472">Membrane</keyword>
<dbReference type="Pfam" id="PF00664">
    <property type="entry name" value="ABC_membrane"/>
    <property type="match status" value="1"/>
</dbReference>
<dbReference type="SUPFAM" id="SSF52540">
    <property type="entry name" value="P-loop containing nucleoside triphosphate hydrolases"/>
    <property type="match status" value="1"/>
</dbReference>
<evidence type="ECO:0000256" key="7">
    <source>
        <dbReference type="SAM" id="Phobius"/>
    </source>
</evidence>
<evidence type="ECO:0000256" key="2">
    <source>
        <dbReference type="ARBA" id="ARBA00022692"/>
    </source>
</evidence>
<dbReference type="InterPro" id="IPR011527">
    <property type="entry name" value="ABC1_TM_dom"/>
</dbReference>
<evidence type="ECO:0000256" key="4">
    <source>
        <dbReference type="ARBA" id="ARBA00022840"/>
    </source>
</evidence>
<keyword evidence="4 10" id="KW-0067">ATP-binding</keyword>
<dbReference type="InterPro" id="IPR036640">
    <property type="entry name" value="ABC1_TM_sf"/>
</dbReference>
<feature type="transmembrane region" description="Helical" evidence="7">
    <location>
        <begin position="175"/>
        <end position="194"/>
    </location>
</feature>
<reference evidence="10" key="1">
    <citation type="journal article" date="2021" name="PeerJ">
        <title>Extensive microbial diversity within the chicken gut microbiome revealed by metagenomics and culture.</title>
        <authorList>
            <person name="Gilroy R."/>
            <person name="Ravi A."/>
            <person name="Getino M."/>
            <person name="Pursley I."/>
            <person name="Horton D.L."/>
            <person name="Alikhan N.F."/>
            <person name="Baker D."/>
            <person name="Gharbi K."/>
            <person name="Hall N."/>
            <person name="Watson M."/>
            <person name="Adriaenssens E.M."/>
            <person name="Foster-Nyarko E."/>
            <person name="Jarju S."/>
            <person name="Secka A."/>
            <person name="Antonio M."/>
            <person name="Oren A."/>
            <person name="Chaudhuri R.R."/>
            <person name="La Ragione R."/>
            <person name="Hildebrand F."/>
            <person name="Pallen M.J."/>
        </authorList>
    </citation>
    <scope>NUCLEOTIDE SEQUENCE</scope>
    <source>
        <strain evidence="10">ChiHcolR34-3080</strain>
    </source>
</reference>
<reference evidence="10" key="2">
    <citation type="submission" date="2021-04" db="EMBL/GenBank/DDBJ databases">
        <authorList>
            <person name="Gilroy R."/>
        </authorList>
    </citation>
    <scope>NUCLEOTIDE SEQUENCE</scope>
    <source>
        <strain evidence="10">ChiHcolR34-3080</strain>
    </source>
</reference>
<dbReference type="PANTHER" id="PTHR24221">
    <property type="entry name" value="ATP-BINDING CASSETTE SUB-FAMILY B"/>
    <property type="match status" value="1"/>
</dbReference>
<accession>A0A9D1QC01</accession>
<evidence type="ECO:0000313" key="11">
    <source>
        <dbReference type="Proteomes" id="UP000823933"/>
    </source>
</evidence>
<sequence>MDVLKRSRREAPQREKNGSQPTLRWLWQVTGRYKAVVGGLTLLDVVLGASSVGYALLFGNLVDRAAAGQLTPFLWAAGALGAMTLVQMGLNTLDSLLSEWARASMENRLKERLFGCLLRRDYAAVTARHSGDWVARLTSDTAVVAGNLVDLLPRLAGLLARLSGALAALFLLQPAFFYILVPAGCAVLLLSVSLRRILKRMHKQIQEAGAAFLAFVQERLESMMIVRVFSMEDQTCAEAAARMERHKAARLRRNRFSNLFNFGFWGLAEGGYLLAALYCGYGILRGTVSYGTFTAILQLVGQVQSPVAGITGVVPQYYAMIASAERLMEAETYPGDGGARLPEAEISRYYREEFVCLGVRGASFSYKVFGGENRSDGKLAVISRLNIEVKKGEYVAFTGHSGCGKSTLLKLLMCLYPLDAGELYLRGVNGETPLTPAWRGLFAYVPQGNQLMSGTIREIVAFGDPGAMAQEERLARALDIACAGEFVSRLENGLDTRLGERGCGLSEGQMQRIAIARAVFSDRPVLILDESTSALDEDTERRLLSNLRRMTDKTVLIITHRPAALAICDRQIDMAAAELQETT</sequence>
<dbReference type="AlphaFoldDB" id="A0A9D1QC01"/>
<dbReference type="InterPro" id="IPR003593">
    <property type="entry name" value="AAA+_ATPase"/>
</dbReference>
<dbReference type="InterPro" id="IPR039421">
    <property type="entry name" value="Type_1_exporter"/>
</dbReference>
<evidence type="ECO:0000259" key="9">
    <source>
        <dbReference type="PROSITE" id="PS50929"/>
    </source>
</evidence>
<keyword evidence="2 7" id="KW-0812">Transmembrane</keyword>
<name>A0A9D1QC01_9FIRM</name>